<keyword evidence="1" id="KW-1017">Isopeptide bond</keyword>
<dbReference type="GO" id="GO:0070761">
    <property type="term" value="C:pre-snoRNP complex"/>
    <property type="evidence" value="ECO:0007669"/>
    <property type="project" value="TreeGrafter"/>
</dbReference>
<evidence type="ECO:0000256" key="2">
    <source>
        <dbReference type="ARBA" id="ARBA00022517"/>
    </source>
</evidence>
<comment type="caution">
    <text evidence="16">The sequence shown here is derived from an EMBL/GenBank/DDBJ whole genome shotgun (WGS) entry which is preliminary data.</text>
</comment>
<dbReference type="OrthoDB" id="272357at2759"/>
<reference evidence="16" key="1">
    <citation type="journal article" date="2021" name="Nat. Commun.">
        <title>Genetic determinants of endophytism in the Arabidopsis root mycobiome.</title>
        <authorList>
            <person name="Mesny F."/>
            <person name="Miyauchi S."/>
            <person name="Thiergart T."/>
            <person name="Pickel B."/>
            <person name="Atanasova L."/>
            <person name="Karlsson M."/>
            <person name="Huettel B."/>
            <person name="Barry K.W."/>
            <person name="Haridas S."/>
            <person name="Chen C."/>
            <person name="Bauer D."/>
            <person name="Andreopoulos W."/>
            <person name="Pangilinan J."/>
            <person name="LaButti K."/>
            <person name="Riley R."/>
            <person name="Lipzen A."/>
            <person name="Clum A."/>
            <person name="Drula E."/>
            <person name="Henrissat B."/>
            <person name="Kohler A."/>
            <person name="Grigoriev I.V."/>
            <person name="Martin F.M."/>
            <person name="Hacquard S."/>
        </authorList>
    </citation>
    <scope>NUCLEOTIDE SEQUENCE</scope>
    <source>
        <strain evidence="16">MPI-CAGE-AT-0016</strain>
    </source>
</reference>
<feature type="region of interest" description="Disordered" evidence="14">
    <location>
        <begin position="243"/>
        <end position="278"/>
    </location>
</feature>
<dbReference type="PANTHER" id="PTHR13483:SF11">
    <property type="entry name" value="ZINC FINGER HIT DOMAIN-CONTAINING PROTEIN 3"/>
    <property type="match status" value="1"/>
</dbReference>
<keyword evidence="2" id="KW-0690">Ribosome biogenesis</keyword>
<evidence type="ECO:0000256" key="10">
    <source>
        <dbReference type="ARBA" id="ARBA00061949"/>
    </source>
</evidence>
<accession>A0A8K0T5F7</accession>
<feature type="compositionally biased region" description="Basic and acidic residues" evidence="14">
    <location>
        <begin position="423"/>
        <end position="434"/>
    </location>
</feature>
<evidence type="ECO:0000259" key="15">
    <source>
        <dbReference type="PROSITE" id="PS51083"/>
    </source>
</evidence>
<evidence type="ECO:0000256" key="1">
    <source>
        <dbReference type="ARBA" id="ARBA00022499"/>
    </source>
</evidence>
<dbReference type="Proteomes" id="UP000813385">
    <property type="component" value="Unassembled WGS sequence"/>
</dbReference>
<keyword evidence="17" id="KW-1185">Reference proteome</keyword>
<dbReference type="GO" id="GO:0005634">
    <property type="term" value="C:nucleus"/>
    <property type="evidence" value="ECO:0007669"/>
    <property type="project" value="TreeGrafter"/>
</dbReference>
<evidence type="ECO:0000256" key="5">
    <source>
        <dbReference type="ARBA" id="ARBA00022771"/>
    </source>
</evidence>
<evidence type="ECO:0000256" key="3">
    <source>
        <dbReference type="ARBA" id="ARBA00022553"/>
    </source>
</evidence>
<comment type="similarity">
    <text evidence="9">Belongs to the BCD1 family.</text>
</comment>
<dbReference type="InterPro" id="IPR051639">
    <property type="entry name" value="BCD1"/>
</dbReference>
<dbReference type="AlphaFoldDB" id="A0A8K0T5F7"/>
<dbReference type="Pfam" id="PF25790">
    <property type="entry name" value="BCD1"/>
    <property type="match status" value="1"/>
</dbReference>
<feature type="domain" description="HIT-type" evidence="15">
    <location>
        <begin position="12"/>
        <end position="46"/>
    </location>
</feature>
<dbReference type="GO" id="GO:0048254">
    <property type="term" value="P:snoRNA localization"/>
    <property type="evidence" value="ECO:0007669"/>
    <property type="project" value="TreeGrafter"/>
</dbReference>
<gene>
    <name evidence="16" type="ORF">B0T11DRAFT_292145</name>
</gene>
<dbReference type="SUPFAM" id="SSF144232">
    <property type="entry name" value="HIT/MYND zinc finger-like"/>
    <property type="match status" value="1"/>
</dbReference>
<protein>
    <recommendedName>
        <fullName evidence="11">Box C/D snoRNA protein 1</fullName>
    </recommendedName>
    <alternativeName>
        <fullName evidence="12">Zinc finger HIT domain-containing protein 6</fullName>
    </alternativeName>
</protein>
<feature type="region of interest" description="Disordered" evidence="14">
    <location>
        <begin position="378"/>
        <end position="498"/>
    </location>
</feature>
<evidence type="ECO:0000256" key="12">
    <source>
        <dbReference type="ARBA" id="ARBA00077531"/>
    </source>
</evidence>
<feature type="compositionally biased region" description="Low complexity" evidence="14">
    <location>
        <begin position="378"/>
        <end position="397"/>
    </location>
</feature>
<dbReference type="PROSITE" id="PS51083">
    <property type="entry name" value="ZF_HIT"/>
    <property type="match status" value="1"/>
</dbReference>
<dbReference type="PANTHER" id="PTHR13483">
    <property type="entry name" value="BOX C_D SNORNA PROTEIN 1-RELATED"/>
    <property type="match status" value="1"/>
</dbReference>
<sequence>MSQSDPLLTTLCSICHIQPPKYRCPRCAVRTCSLACTRRHKAWSSCSGIRDATAYVPPSKLKTPAGVDHDFNFLSGIERSVQRSEKEIVEERGLLASEDLRPVEVRSVQWRKGKDGTRKRVLVTEVLRNRGTGAGGGNAACRPDMSKQMKKRLSTFGTRITRMPAGMTRQKQNGTTVAKSSGRMNWQVEWLLVGESKEAGKKQEADGDTDEALQVTAILGKSLDHLALYTAFDSNYTTYTESLAPRPAAAEEEEEDAAEQLPSRSSKQKKRKQPPPVVEVQNHATATWPLSDYSLQPHPATAWKRYSGTALFTGVTQAELELQKKYSFHLAPNPLSKTTDGRILVHPVDPLTPLAEALRDIRVLEFPTFYVVPASASLPTSSFKSTPKPSSSPGATSTKRKRQDAGRGGKALSGGRPGKKARRDLEEGEVHSGEDEPLQAGSDGEEVAEGYEVVAEESLGEEDDDDTTSSSGSDSDDDDEQGLQASLDKKLALLGRTR</sequence>
<comment type="function">
    <text evidence="8">Required for box C/D snoRNAs accumulation involved in snoRNA processing, snoRNA transport to the nucleolus and ribosome biogenesis.</text>
</comment>
<evidence type="ECO:0000256" key="13">
    <source>
        <dbReference type="PROSITE-ProRule" id="PRU00453"/>
    </source>
</evidence>
<dbReference type="GO" id="GO:0008270">
    <property type="term" value="F:zinc ion binding"/>
    <property type="evidence" value="ECO:0007669"/>
    <property type="project" value="UniProtKB-UniRule"/>
</dbReference>
<keyword evidence="4" id="KW-0479">Metal-binding</keyword>
<feature type="compositionally biased region" description="Gly residues" evidence="14">
    <location>
        <begin position="406"/>
        <end position="416"/>
    </location>
</feature>
<evidence type="ECO:0000256" key="6">
    <source>
        <dbReference type="ARBA" id="ARBA00022833"/>
    </source>
</evidence>
<name>A0A8K0T5F7_9PEZI</name>
<dbReference type="GO" id="GO:0000492">
    <property type="term" value="P:box C/D snoRNP assembly"/>
    <property type="evidence" value="ECO:0007669"/>
    <property type="project" value="TreeGrafter"/>
</dbReference>
<evidence type="ECO:0000256" key="4">
    <source>
        <dbReference type="ARBA" id="ARBA00022723"/>
    </source>
</evidence>
<evidence type="ECO:0000256" key="11">
    <source>
        <dbReference type="ARBA" id="ARBA00068630"/>
    </source>
</evidence>
<dbReference type="Pfam" id="PF04438">
    <property type="entry name" value="zf-HIT"/>
    <property type="match status" value="1"/>
</dbReference>
<evidence type="ECO:0000256" key="9">
    <source>
        <dbReference type="ARBA" id="ARBA00049654"/>
    </source>
</evidence>
<keyword evidence="3" id="KW-0597">Phosphoprotein</keyword>
<dbReference type="FunFam" id="3.30.60.190:FF:000001">
    <property type="entry name" value="box C/D snoRNA protein 1"/>
    <property type="match status" value="1"/>
</dbReference>
<dbReference type="InterPro" id="IPR007529">
    <property type="entry name" value="Znf_HIT"/>
</dbReference>
<keyword evidence="5 13" id="KW-0863">Zinc-finger</keyword>
<dbReference type="EMBL" id="JAGPXD010000007">
    <property type="protein sequence ID" value="KAH7347921.1"/>
    <property type="molecule type" value="Genomic_DNA"/>
</dbReference>
<keyword evidence="6" id="KW-0862">Zinc</keyword>
<organism evidence="16 17">
    <name type="scientific">Plectosphaerella cucumerina</name>
    <dbReference type="NCBI Taxonomy" id="40658"/>
    <lineage>
        <taxon>Eukaryota</taxon>
        <taxon>Fungi</taxon>
        <taxon>Dikarya</taxon>
        <taxon>Ascomycota</taxon>
        <taxon>Pezizomycotina</taxon>
        <taxon>Sordariomycetes</taxon>
        <taxon>Hypocreomycetidae</taxon>
        <taxon>Glomerellales</taxon>
        <taxon>Plectosphaerellaceae</taxon>
        <taxon>Plectosphaerella</taxon>
    </lineage>
</organism>
<evidence type="ECO:0000313" key="17">
    <source>
        <dbReference type="Proteomes" id="UP000813385"/>
    </source>
</evidence>
<evidence type="ECO:0000256" key="14">
    <source>
        <dbReference type="SAM" id="MobiDB-lite"/>
    </source>
</evidence>
<proteinExistence type="inferred from homology"/>
<evidence type="ECO:0000256" key="8">
    <source>
        <dbReference type="ARBA" id="ARBA00049598"/>
    </source>
</evidence>
<keyword evidence="7" id="KW-0832">Ubl conjugation</keyword>
<dbReference type="CDD" id="cd23023">
    <property type="entry name" value="zf-HIT_BCD1"/>
    <property type="match status" value="1"/>
</dbReference>
<dbReference type="InterPro" id="IPR057721">
    <property type="entry name" value="BCD1_alpha/beta"/>
</dbReference>
<feature type="compositionally biased region" description="Acidic residues" evidence="14">
    <location>
        <begin position="443"/>
        <end position="467"/>
    </location>
</feature>
<comment type="subunit">
    <text evidence="10">Interacts with FBL, SNU13, NOP58, NUFIP1, RUVBL1, RUVBL2 and TAF9. Interacts (via HIT-type zinc finger) with the RUVBL1/RUVBL2 complex in the presence of ADP.</text>
</comment>
<dbReference type="Gene3D" id="3.30.60.190">
    <property type="match status" value="1"/>
</dbReference>
<evidence type="ECO:0000256" key="7">
    <source>
        <dbReference type="ARBA" id="ARBA00022843"/>
    </source>
</evidence>
<dbReference type="GO" id="GO:0000463">
    <property type="term" value="P:maturation of LSU-rRNA from tricistronic rRNA transcript (SSU-rRNA, 5.8S rRNA, LSU-rRNA)"/>
    <property type="evidence" value="ECO:0007669"/>
    <property type="project" value="TreeGrafter"/>
</dbReference>
<evidence type="ECO:0000313" key="16">
    <source>
        <dbReference type="EMBL" id="KAH7347921.1"/>
    </source>
</evidence>